<dbReference type="InterPro" id="IPR029058">
    <property type="entry name" value="AB_hydrolase_fold"/>
</dbReference>
<dbReference type="OrthoDB" id="10249433at2759"/>
<dbReference type="SUPFAM" id="SSF53474">
    <property type="entry name" value="alpha/beta-Hydrolases"/>
    <property type="match status" value="1"/>
</dbReference>
<dbReference type="EMBL" id="LT594583">
    <property type="protein sequence ID" value="SCA48299.1"/>
    <property type="molecule type" value="Genomic_DNA"/>
</dbReference>
<evidence type="ECO:0000256" key="1">
    <source>
        <dbReference type="SAM" id="MobiDB-lite"/>
    </source>
</evidence>
<feature type="compositionally biased region" description="Basic and acidic residues" evidence="1">
    <location>
        <begin position="313"/>
        <end position="332"/>
    </location>
</feature>
<feature type="region of interest" description="Disordered" evidence="1">
    <location>
        <begin position="313"/>
        <end position="359"/>
    </location>
</feature>
<gene>
    <name evidence="2" type="primary">PocGH01_02021600</name>
    <name evidence="2" type="ORF">POCGH01_02021600</name>
</gene>
<protein>
    <submittedName>
        <fullName evidence="2">Alpha/beta hydrolase, putative</fullName>
    </submittedName>
</protein>
<dbReference type="PANTHER" id="PTHR12277">
    <property type="entry name" value="ALPHA/BETA HYDROLASE DOMAIN-CONTAINING PROTEIN"/>
    <property type="match status" value="1"/>
</dbReference>
<keyword evidence="2" id="KW-0378">Hydrolase</keyword>
<sequence length="677" mass="78369">MGNTLSNTALFRPTEPSYEEDLKNLVYIPELMDIDVNKFWGDKTFEIFNRDENIKELSKKKFPALFLYQPKELKSKHTIMYFHSNSCDLGQIYDEMVNLYEYLHVNILAIEYVGFGLCYLEGSTNQYNINRRALAAYNFLISIHMKSENILLFGRSIGTGVATKLAYNLKLLNKDIAGIILHSPYISIEKLVEDYITYSSYIIENIYDNLKNLSVLSNNNDLDTPLLIIHGKEDEVINVYHSEFLIKNLNNKFKIASYPEDSYHNYYYVIDDLGVPIKTFLDTHSKSRLENCVDVIVPKSFLKKELSIRRISHSDRNETEKRHDGNDKDGKKLSTHHARREKIKENDAENKDKHNENIKSVPKINNSIDEVKNRRDVKNALDGILKSEKKSKHVLDKKGGNNYTNDETNCGDEIHIRLSREGRKIMQKNCEKNISITTSHRGKKIVHGDEKAPNGKHFPQKDGMISKELTSTLNKDIFKNIKREEKIHNSKITTTSNESSYETVRDNLTPCTSYNASEKKKKINKIIITSDTELAKKKDGKAKYRGLMKGKVDSVRHREGHNEHRDHCAEGTLKGLGRNTDEDKYEQGKHTTYYGEVHKWGEEHKNGAEKRAHNTSPVMEREKREHSSSSMEAMEKKEKDFNYNLKDIKKFVKNKIVNKEKVGNFMNDVINNLSRKK</sequence>
<reference evidence="2 3" key="1">
    <citation type="submission" date="2016-06" db="EMBL/GenBank/DDBJ databases">
        <authorList>
            <consortium name="Pathogen Informatics"/>
        </authorList>
    </citation>
    <scope>NUCLEOTIDE SEQUENCE [LARGE SCALE GENOMIC DNA]</scope>
    <source>
        <strain evidence="2">PocGH01</strain>
    </source>
</reference>
<feature type="compositionally biased region" description="Basic and acidic residues" evidence="1">
    <location>
        <begin position="619"/>
        <end position="635"/>
    </location>
</feature>
<accession>A0A1D3KWY5</accession>
<name>A0A1D3KWY5_PLAOA</name>
<evidence type="ECO:0000313" key="2">
    <source>
        <dbReference type="EMBL" id="SCA48299.1"/>
    </source>
</evidence>
<dbReference type="AlphaFoldDB" id="A0A1D3KWY5"/>
<dbReference type="Proteomes" id="UP000242942">
    <property type="component" value="Chromosome 2"/>
</dbReference>
<feature type="compositionally biased region" description="Basic and acidic residues" evidence="1">
    <location>
        <begin position="342"/>
        <end position="357"/>
    </location>
</feature>
<dbReference type="Gene3D" id="3.40.50.1820">
    <property type="entry name" value="alpha/beta hydrolase"/>
    <property type="match status" value="1"/>
</dbReference>
<dbReference type="VEuPathDB" id="PlasmoDB:PocGH01_02021600"/>
<organism evidence="2 3">
    <name type="scientific">Plasmodium ovale</name>
    <name type="common">malaria parasite P. ovale</name>
    <dbReference type="NCBI Taxonomy" id="36330"/>
    <lineage>
        <taxon>Eukaryota</taxon>
        <taxon>Sar</taxon>
        <taxon>Alveolata</taxon>
        <taxon>Apicomplexa</taxon>
        <taxon>Aconoidasida</taxon>
        <taxon>Haemosporida</taxon>
        <taxon>Plasmodiidae</taxon>
        <taxon>Plasmodium</taxon>
        <taxon>Plasmodium (Plasmodium)</taxon>
    </lineage>
</organism>
<keyword evidence="3" id="KW-1185">Reference proteome</keyword>
<feature type="region of interest" description="Disordered" evidence="1">
    <location>
        <begin position="439"/>
        <end position="462"/>
    </location>
</feature>
<proteinExistence type="predicted"/>
<dbReference type="PANTHER" id="PTHR12277:SF197">
    <property type="entry name" value="CHROMOSOME UNDETERMINED SCAFFOLD_38, WHOLE GENOME SHOTGUN SEQUENCE"/>
    <property type="match status" value="1"/>
</dbReference>
<feature type="region of interest" description="Disordered" evidence="1">
    <location>
        <begin position="604"/>
        <end position="635"/>
    </location>
</feature>
<dbReference type="GO" id="GO:0016787">
    <property type="term" value="F:hydrolase activity"/>
    <property type="evidence" value="ECO:0007669"/>
    <property type="project" value="UniProtKB-KW"/>
</dbReference>
<evidence type="ECO:0000313" key="3">
    <source>
        <dbReference type="Proteomes" id="UP000242942"/>
    </source>
</evidence>